<proteinExistence type="predicted"/>
<dbReference type="SUPFAM" id="SSF46689">
    <property type="entry name" value="Homeodomain-like"/>
    <property type="match status" value="2"/>
</dbReference>
<gene>
    <name evidence="6" type="ORF">H9771_08365</name>
</gene>
<dbReference type="InterPro" id="IPR009057">
    <property type="entry name" value="Homeodomain-like_sf"/>
</dbReference>
<feature type="region of interest" description="Disordered" evidence="4">
    <location>
        <begin position="392"/>
        <end position="438"/>
    </location>
</feature>
<dbReference type="Pfam" id="PF12833">
    <property type="entry name" value="HTH_18"/>
    <property type="match status" value="1"/>
</dbReference>
<keyword evidence="3" id="KW-0804">Transcription</keyword>
<dbReference type="GO" id="GO:0003700">
    <property type="term" value="F:DNA-binding transcription factor activity"/>
    <property type="evidence" value="ECO:0007669"/>
    <property type="project" value="InterPro"/>
</dbReference>
<reference evidence="6" key="2">
    <citation type="submission" date="2021-04" db="EMBL/GenBank/DDBJ databases">
        <authorList>
            <person name="Gilroy R."/>
        </authorList>
    </citation>
    <scope>NUCLEOTIDE SEQUENCE</scope>
    <source>
        <strain evidence="6">ChiHjej9B8-13557</strain>
    </source>
</reference>
<evidence type="ECO:0000259" key="5">
    <source>
        <dbReference type="PROSITE" id="PS01124"/>
    </source>
</evidence>
<dbReference type="GO" id="GO:0043565">
    <property type="term" value="F:sequence-specific DNA binding"/>
    <property type="evidence" value="ECO:0007669"/>
    <property type="project" value="InterPro"/>
</dbReference>
<dbReference type="PROSITE" id="PS00041">
    <property type="entry name" value="HTH_ARAC_FAMILY_1"/>
    <property type="match status" value="1"/>
</dbReference>
<sequence>MKVEITHVLEKLAGSLNIGFTRIAPPFEGVDRFDYGLRRALDAEFDWPGFGRTLLDEVPFKTLVFARGVFELRFALLRAPDEEDVLYCLGPWADGPRSKESVAWCEKYLDEKAQAVVEEYHNRVRQLDDGSIKATLFAVASLLYPEGELKSCEWHEFMPLHFRPSIESFREKAFTEDLPAELIAERYAAENKMLEAVTKGDSAAALNAYENFRRFQLSPRLRSPLRDFKNFSIILNSLLRKAIEQASVHPYYIDRISARFALEIEALASVEEGERLRVRMVKEYCRYVQQYSLRQYSPLIQKVINEINLHLDANLSLKTLAAQCYISPSYLSNVFKQETGQTLTDYISSRRMEQAARLLLTTNARVAAVAEKVGILDVNYFTKMFKNATGETPTAYRRSKRAQASLEVAPDGAPPPAAPHRTRPPRQTRQELTRPRPA</sequence>
<dbReference type="Proteomes" id="UP000824211">
    <property type="component" value="Unassembled WGS sequence"/>
</dbReference>
<dbReference type="PROSITE" id="PS01124">
    <property type="entry name" value="HTH_ARAC_FAMILY_2"/>
    <property type="match status" value="1"/>
</dbReference>
<dbReference type="AlphaFoldDB" id="A0A9D2MF71"/>
<protein>
    <submittedName>
        <fullName evidence="6">Helix-turn-helix domain-containing protein</fullName>
    </submittedName>
</protein>
<dbReference type="EMBL" id="DWXX01000152">
    <property type="protein sequence ID" value="HJB59646.1"/>
    <property type="molecule type" value="Genomic_DNA"/>
</dbReference>
<feature type="non-terminal residue" evidence="6">
    <location>
        <position position="438"/>
    </location>
</feature>
<keyword evidence="2" id="KW-0238">DNA-binding</keyword>
<organism evidence="6 7">
    <name type="scientific">Candidatus Faecalibacterium faecipullorum</name>
    <dbReference type="NCBI Taxonomy" id="2838578"/>
    <lineage>
        <taxon>Bacteria</taxon>
        <taxon>Bacillati</taxon>
        <taxon>Bacillota</taxon>
        <taxon>Clostridia</taxon>
        <taxon>Eubacteriales</taxon>
        <taxon>Oscillospiraceae</taxon>
        <taxon>Faecalibacterium</taxon>
    </lineage>
</organism>
<accession>A0A9D2MF71</accession>
<feature type="domain" description="HTH araC/xylS-type" evidence="5">
    <location>
        <begin position="301"/>
        <end position="399"/>
    </location>
</feature>
<dbReference type="PANTHER" id="PTHR43280">
    <property type="entry name" value="ARAC-FAMILY TRANSCRIPTIONAL REGULATOR"/>
    <property type="match status" value="1"/>
</dbReference>
<dbReference type="PANTHER" id="PTHR43280:SF28">
    <property type="entry name" value="HTH-TYPE TRANSCRIPTIONAL ACTIVATOR RHAS"/>
    <property type="match status" value="1"/>
</dbReference>
<dbReference type="InterPro" id="IPR018060">
    <property type="entry name" value="HTH_AraC"/>
</dbReference>
<reference evidence="6" key="1">
    <citation type="journal article" date="2021" name="PeerJ">
        <title>Extensive microbial diversity within the chicken gut microbiome revealed by metagenomics and culture.</title>
        <authorList>
            <person name="Gilroy R."/>
            <person name="Ravi A."/>
            <person name="Getino M."/>
            <person name="Pursley I."/>
            <person name="Horton D.L."/>
            <person name="Alikhan N.F."/>
            <person name="Baker D."/>
            <person name="Gharbi K."/>
            <person name="Hall N."/>
            <person name="Watson M."/>
            <person name="Adriaenssens E.M."/>
            <person name="Foster-Nyarko E."/>
            <person name="Jarju S."/>
            <person name="Secka A."/>
            <person name="Antonio M."/>
            <person name="Oren A."/>
            <person name="Chaudhuri R.R."/>
            <person name="La Ragione R."/>
            <person name="Hildebrand F."/>
            <person name="Pallen M.J."/>
        </authorList>
    </citation>
    <scope>NUCLEOTIDE SEQUENCE</scope>
    <source>
        <strain evidence="6">ChiHjej9B8-13557</strain>
    </source>
</reference>
<dbReference type="SMART" id="SM00342">
    <property type="entry name" value="HTH_ARAC"/>
    <property type="match status" value="1"/>
</dbReference>
<evidence type="ECO:0000256" key="4">
    <source>
        <dbReference type="SAM" id="MobiDB-lite"/>
    </source>
</evidence>
<feature type="compositionally biased region" description="Basic and acidic residues" evidence="4">
    <location>
        <begin position="428"/>
        <end position="438"/>
    </location>
</feature>
<comment type="caution">
    <text evidence="6">The sequence shown here is derived from an EMBL/GenBank/DDBJ whole genome shotgun (WGS) entry which is preliminary data.</text>
</comment>
<evidence type="ECO:0000256" key="1">
    <source>
        <dbReference type="ARBA" id="ARBA00023015"/>
    </source>
</evidence>
<evidence type="ECO:0000313" key="7">
    <source>
        <dbReference type="Proteomes" id="UP000824211"/>
    </source>
</evidence>
<name>A0A9D2MF71_9FIRM</name>
<dbReference type="InterPro" id="IPR018062">
    <property type="entry name" value="HTH_AraC-typ_CS"/>
</dbReference>
<dbReference type="Gene3D" id="1.10.10.60">
    <property type="entry name" value="Homeodomain-like"/>
    <property type="match status" value="2"/>
</dbReference>
<evidence type="ECO:0000313" key="6">
    <source>
        <dbReference type="EMBL" id="HJB59646.1"/>
    </source>
</evidence>
<evidence type="ECO:0000256" key="2">
    <source>
        <dbReference type="ARBA" id="ARBA00023125"/>
    </source>
</evidence>
<keyword evidence="1" id="KW-0805">Transcription regulation</keyword>
<evidence type="ECO:0000256" key="3">
    <source>
        <dbReference type="ARBA" id="ARBA00023163"/>
    </source>
</evidence>